<name>A0A9N9WSB4_9DIPT</name>
<keyword evidence="8" id="KW-0807">Transducer</keyword>
<feature type="transmembrane region" description="Helical" evidence="9">
    <location>
        <begin position="231"/>
        <end position="253"/>
    </location>
</feature>
<reference evidence="11" key="2">
    <citation type="submission" date="2022-10" db="EMBL/GenBank/DDBJ databases">
        <authorList>
            <consortium name="ENA_rothamsted_submissions"/>
            <consortium name="culmorum"/>
            <person name="King R."/>
        </authorList>
    </citation>
    <scope>NUCLEOTIDE SEQUENCE</scope>
</reference>
<feature type="transmembrane region" description="Helical" evidence="9">
    <location>
        <begin position="73"/>
        <end position="93"/>
    </location>
</feature>
<evidence type="ECO:0000256" key="6">
    <source>
        <dbReference type="ARBA" id="ARBA00023136"/>
    </source>
</evidence>
<dbReference type="PANTHER" id="PTHR24235:SF29">
    <property type="entry name" value="GH23382P"/>
    <property type="match status" value="1"/>
</dbReference>
<dbReference type="SUPFAM" id="SSF81321">
    <property type="entry name" value="Family A G protein-coupled receptor-like"/>
    <property type="match status" value="1"/>
</dbReference>
<keyword evidence="4 9" id="KW-1133">Transmembrane helix</keyword>
<protein>
    <recommendedName>
        <fullName evidence="10">G-protein coupled receptors family 1 profile domain-containing protein</fullName>
    </recommendedName>
</protein>
<dbReference type="Proteomes" id="UP001153620">
    <property type="component" value="Chromosome 2"/>
</dbReference>
<dbReference type="Gene3D" id="1.20.1070.10">
    <property type="entry name" value="Rhodopsin 7-helix transmembrane proteins"/>
    <property type="match status" value="1"/>
</dbReference>
<dbReference type="GO" id="GO:0042923">
    <property type="term" value="F:neuropeptide binding"/>
    <property type="evidence" value="ECO:0007669"/>
    <property type="project" value="TreeGrafter"/>
</dbReference>
<dbReference type="GO" id="GO:0005886">
    <property type="term" value="C:plasma membrane"/>
    <property type="evidence" value="ECO:0007669"/>
    <property type="project" value="TreeGrafter"/>
</dbReference>
<dbReference type="PROSITE" id="PS50262">
    <property type="entry name" value="G_PROTEIN_RECEP_F1_2"/>
    <property type="match status" value="1"/>
</dbReference>
<dbReference type="PRINTS" id="PR00237">
    <property type="entry name" value="GPCRRHODOPSN"/>
</dbReference>
<evidence type="ECO:0000256" key="2">
    <source>
        <dbReference type="ARBA" id="ARBA00010663"/>
    </source>
</evidence>
<feature type="transmembrane region" description="Helical" evidence="9">
    <location>
        <begin position="113"/>
        <end position="133"/>
    </location>
</feature>
<gene>
    <name evidence="11" type="ORF">CHIRRI_LOCUS6197</name>
</gene>
<dbReference type="OrthoDB" id="5962323at2759"/>
<evidence type="ECO:0000313" key="12">
    <source>
        <dbReference type="Proteomes" id="UP001153620"/>
    </source>
</evidence>
<dbReference type="GO" id="GO:0043005">
    <property type="term" value="C:neuron projection"/>
    <property type="evidence" value="ECO:0007669"/>
    <property type="project" value="TreeGrafter"/>
</dbReference>
<feature type="transmembrane region" description="Helical" evidence="9">
    <location>
        <begin position="140"/>
        <end position="159"/>
    </location>
</feature>
<evidence type="ECO:0000256" key="8">
    <source>
        <dbReference type="ARBA" id="ARBA00023224"/>
    </source>
</evidence>
<evidence type="ECO:0000256" key="9">
    <source>
        <dbReference type="SAM" id="Phobius"/>
    </source>
</evidence>
<keyword evidence="6 9" id="KW-0472">Membrane</keyword>
<dbReference type="GO" id="GO:0008188">
    <property type="term" value="F:neuropeptide receptor activity"/>
    <property type="evidence" value="ECO:0007669"/>
    <property type="project" value="TreeGrafter"/>
</dbReference>
<feature type="transmembrane region" description="Helical" evidence="9">
    <location>
        <begin position="33"/>
        <end position="61"/>
    </location>
</feature>
<feature type="transmembrane region" description="Helical" evidence="9">
    <location>
        <begin position="265"/>
        <end position="286"/>
    </location>
</feature>
<dbReference type="EMBL" id="OU895878">
    <property type="protein sequence ID" value="CAG9803296.1"/>
    <property type="molecule type" value="Genomic_DNA"/>
</dbReference>
<evidence type="ECO:0000256" key="1">
    <source>
        <dbReference type="ARBA" id="ARBA00004141"/>
    </source>
</evidence>
<feature type="transmembrane region" description="Helical" evidence="9">
    <location>
        <begin position="199"/>
        <end position="219"/>
    </location>
</feature>
<dbReference type="Pfam" id="PF00001">
    <property type="entry name" value="7tm_1"/>
    <property type="match status" value="1"/>
</dbReference>
<keyword evidence="12" id="KW-1185">Reference proteome</keyword>
<sequence length="322" mass="37222">MSIDYYSDYSDFSNISFENAADFTELDFEKNPIFRIIAGIYLFILILVGFFGNILVLQIIIVKWKIQTSFNLFLANIAVADIFFIFGTVISLTSHMFVGEFIFGDTMCKVVTFFEYFGPILSIFTIVTALIILQFNIRLLLSALIIGFLYIVTSLPAFAQSVLFRTYDSHSTDSSVITVCAKSYPSLEAEKGLDELDKIFQIKLPMAILSIYIIFWIIHKSINCTRLMSGFIYEKMLTVMAFVYIILWIPALFCLHNIEMLNEEYKVPMLCTLFLCHLLCGAAIIYKPFLYMIMHEGIQREFQKFLYIRSQNPERSQISRTF</sequence>
<evidence type="ECO:0000313" key="11">
    <source>
        <dbReference type="EMBL" id="CAG9803296.1"/>
    </source>
</evidence>
<proteinExistence type="inferred from homology"/>
<dbReference type="AlphaFoldDB" id="A0A9N9WSB4"/>
<evidence type="ECO:0000256" key="4">
    <source>
        <dbReference type="ARBA" id="ARBA00022989"/>
    </source>
</evidence>
<feature type="domain" description="G-protein coupled receptors family 1 profile" evidence="10">
    <location>
        <begin position="52"/>
        <end position="291"/>
    </location>
</feature>
<comment type="subcellular location">
    <subcellularLocation>
        <location evidence="1">Membrane</location>
        <topology evidence="1">Multi-pass membrane protein</topology>
    </subcellularLocation>
</comment>
<accession>A0A9N9WSB4</accession>
<reference evidence="11" key="1">
    <citation type="submission" date="2022-01" db="EMBL/GenBank/DDBJ databases">
        <authorList>
            <person name="King R."/>
        </authorList>
    </citation>
    <scope>NUCLEOTIDE SEQUENCE</scope>
</reference>
<comment type="similarity">
    <text evidence="2">Belongs to the G-protein coupled receptor 1 family.</text>
</comment>
<dbReference type="InterPro" id="IPR000276">
    <property type="entry name" value="GPCR_Rhodpsn"/>
</dbReference>
<evidence type="ECO:0000256" key="5">
    <source>
        <dbReference type="ARBA" id="ARBA00023040"/>
    </source>
</evidence>
<evidence type="ECO:0000259" key="10">
    <source>
        <dbReference type="PROSITE" id="PS50262"/>
    </source>
</evidence>
<organism evidence="11 12">
    <name type="scientific">Chironomus riparius</name>
    <dbReference type="NCBI Taxonomy" id="315576"/>
    <lineage>
        <taxon>Eukaryota</taxon>
        <taxon>Metazoa</taxon>
        <taxon>Ecdysozoa</taxon>
        <taxon>Arthropoda</taxon>
        <taxon>Hexapoda</taxon>
        <taxon>Insecta</taxon>
        <taxon>Pterygota</taxon>
        <taxon>Neoptera</taxon>
        <taxon>Endopterygota</taxon>
        <taxon>Diptera</taxon>
        <taxon>Nematocera</taxon>
        <taxon>Chironomoidea</taxon>
        <taxon>Chironomidae</taxon>
        <taxon>Chironominae</taxon>
        <taxon>Chironomus</taxon>
    </lineage>
</organism>
<keyword evidence="5" id="KW-0297">G-protein coupled receptor</keyword>
<dbReference type="InterPro" id="IPR017452">
    <property type="entry name" value="GPCR_Rhodpsn_7TM"/>
</dbReference>
<keyword evidence="3 9" id="KW-0812">Transmembrane</keyword>
<evidence type="ECO:0000256" key="7">
    <source>
        <dbReference type="ARBA" id="ARBA00023170"/>
    </source>
</evidence>
<keyword evidence="7" id="KW-0675">Receptor</keyword>
<dbReference type="PANTHER" id="PTHR24235">
    <property type="entry name" value="NEUROPEPTIDE Y RECEPTOR"/>
    <property type="match status" value="1"/>
</dbReference>
<evidence type="ECO:0000256" key="3">
    <source>
        <dbReference type="ARBA" id="ARBA00022692"/>
    </source>
</evidence>